<feature type="domain" description="Homeobox" evidence="16">
    <location>
        <begin position="915"/>
        <end position="979"/>
    </location>
</feature>
<evidence type="ECO:0000259" key="18">
    <source>
        <dbReference type="PROSITE" id="PS51873"/>
    </source>
</evidence>
<dbReference type="Gene3D" id="1.10.10.60">
    <property type="entry name" value="Homeodomain-like"/>
    <property type="match status" value="1"/>
</dbReference>
<feature type="region of interest" description="Disordered" evidence="15">
    <location>
        <begin position="1047"/>
        <end position="1070"/>
    </location>
</feature>
<dbReference type="InterPro" id="IPR044066">
    <property type="entry name" value="TRIAD_supradom"/>
</dbReference>
<dbReference type="PANTHER" id="PTHR33332">
    <property type="entry name" value="REVERSE TRANSCRIPTASE DOMAIN-CONTAINING PROTEIN"/>
    <property type="match status" value="1"/>
</dbReference>
<dbReference type="AlphaFoldDB" id="E3UJT3"/>
<feature type="domain" description="RING-type" evidence="18">
    <location>
        <begin position="163"/>
        <end position="323"/>
    </location>
</feature>
<dbReference type="PROSITE" id="PS50878">
    <property type="entry name" value="RT_POL"/>
    <property type="match status" value="1"/>
</dbReference>
<evidence type="ECO:0000259" key="16">
    <source>
        <dbReference type="PROSITE" id="PS50071"/>
    </source>
</evidence>
<dbReference type="GO" id="GO:0003677">
    <property type="term" value="F:DNA binding"/>
    <property type="evidence" value="ECO:0007669"/>
    <property type="project" value="UniProtKB-UniRule"/>
</dbReference>
<keyword evidence="11 13" id="KW-0371">Homeobox</keyword>
<feature type="domain" description="Reverse transcriptase" evidence="17">
    <location>
        <begin position="498"/>
        <end position="776"/>
    </location>
</feature>
<evidence type="ECO:0000256" key="13">
    <source>
        <dbReference type="PROSITE-ProRule" id="PRU00108"/>
    </source>
</evidence>
<dbReference type="HOGENOM" id="CLU_000680_20_4_1"/>
<feature type="compositionally biased region" description="Polar residues" evidence="15">
    <location>
        <begin position="1057"/>
        <end position="1070"/>
    </location>
</feature>
<comment type="subcellular location">
    <subcellularLocation>
        <location evidence="13 14">Nucleus</location>
    </subcellularLocation>
</comment>
<protein>
    <recommendedName>
        <fullName evidence="3">RBR-type E3 ubiquitin transferase</fullName>
        <ecNumber evidence="3">2.3.2.31</ecNumber>
    </recommendedName>
</protein>
<dbReference type="InterPro" id="IPR002867">
    <property type="entry name" value="IBR_dom"/>
</dbReference>
<evidence type="ECO:0000256" key="8">
    <source>
        <dbReference type="ARBA" id="ARBA00022786"/>
    </source>
</evidence>
<dbReference type="CDD" id="cd01650">
    <property type="entry name" value="RT_nLTR_like"/>
    <property type="match status" value="1"/>
</dbReference>
<dbReference type="GO" id="GO:0008270">
    <property type="term" value="F:zinc ion binding"/>
    <property type="evidence" value="ECO:0007669"/>
    <property type="project" value="UniProtKB-KW"/>
</dbReference>
<dbReference type="Pfam" id="PF00046">
    <property type="entry name" value="Homeodomain"/>
    <property type="match status" value="1"/>
</dbReference>
<evidence type="ECO:0000256" key="3">
    <source>
        <dbReference type="ARBA" id="ARBA00012251"/>
    </source>
</evidence>
<reference evidence="19" key="1">
    <citation type="journal article" date="2010" name="Evodevo">
        <title>The homeodomain complement of the ctenophore Mnemiopsis leidyi suggests that Ctenophora and Porifera diverged prior to the ParaHoxozoa.</title>
        <authorList>
            <person name="Ryan J.F."/>
            <person name="Pang K."/>
            <person name="NISC Comparative Sequencing Program"/>
            <person name="Mullikin J.C."/>
            <person name="Martindale M.Q."/>
            <person name="Baxevanis A.D."/>
        </authorList>
    </citation>
    <scope>NUCLEOTIDE SEQUENCE</scope>
</reference>
<dbReference type="InterPro" id="IPR009057">
    <property type="entry name" value="Homeodomain-like_sf"/>
</dbReference>
<dbReference type="PROSITE" id="PS50071">
    <property type="entry name" value="HOMEOBOX_2"/>
    <property type="match status" value="1"/>
</dbReference>
<evidence type="ECO:0000256" key="4">
    <source>
        <dbReference type="ARBA" id="ARBA00022679"/>
    </source>
</evidence>
<feature type="DNA-binding region" description="Homeobox" evidence="13">
    <location>
        <begin position="917"/>
        <end position="980"/>
    </location>
</feature>
<evidence type="ECO:0000256" key="2">
    <source>
        <dbReference type="ARBA" id="ARBA00005884"/>
    </source>
</evidence>
<evidence type="ECO:0000256" key="5">
    <source>
        <dbReference type="ARBA" id="ARBA00022723"/>
    </source>
</evidence>
<gene>
    <name evidence="19" type="primary">Lmx</name>
</gene>
<evidence type="ECO:0000256" key="10">
    <source>
        <dbReference type="ARBA" id="ARBA00023125"/>
    </source>
</evidence>
<feature type="compositionally biased region" description="Basic and acidic residues" evidence="15">
    <location>
        <begin position="996"/>
        <end position="1006"/>
    </location>
</feature>
<dbReference type="GO" id="GO:0005634">
    <property type="term" value="C:nucleus"/>
    <property type="evidence" value="ECO:0007669"/>
    <property type="project" value="UniProtKB-SubCell"/>
</dbReference>
<dbReference type="InterPro" id="IPR001356">
    <property type="entry name" value="HD"/>
</dbReference>
<dbReference type="PROSITE" id="PS51873">
    <property type="entry name" value="TRIAD"/>
    <property type="match status" value="1"/>
</dbReference>
<dbReference type="EMBL" id="HM444090">
    <property type="protein sequence ID" value="ADO22611.1"/>
    <property type="molecule type" value="mRNA"/>
</dbReference>
<keyword evidence="5" id="KW-0479">Metal-binding</keyword>
<dbReference type="Pfam" id="PF00078">
    <property type="entry name" value="RVT_1"/>
    <property type="match status" value="1"/>
</dbReference>
<proteinExistence type="evidence at transcript level"/>
<keyword evidence="7" id="KW-0863">Zinc-finger</keyword>
<dbReference type="SUPFAM" id="SSF46689">
    <property type="entry name" value="Homeodomain-like"/>
    <property type="match status" value="1"/>
</dbReference>
<dbReference type="Pfam" id="PF01485">
    <property type="entry name" value="IBR"/>
    <property type="match status" value="1"/>
</dbReference>
<dbReference type="InterPro" id="IPR000477">
    <property type="entry name" value="RT_dom"/>
</dbReference>
<dbReference type="CDD" id="cd16773">
    <property type="entry name" value="RING-HC_RBR_TRIAD1"/>
    <property type="match status" value="1"/>
</dbReference>
<dbReference type="CDD" id="cd20343">
    <property type="entry name" value="BRcat_RBR_HHARI-like"/>
    <property type="match status" value="1"/>
</dbReference>
<dbReference type="SUPFAM" id="SSF56672">
    <property type="entry name" value="DNA/RNA polymerases"/>
    <property type="match status" value="1"/>
</dbReference>
<organism evidence="19">
    <name type="scientific">Mnemiopsis leidyi</name>
    <name type="common">Sea walnut</name>
    <name type="synonym">Warty comb jellyfish</name>
    <dbReference type="NCBI Taxonomy" id="27923"/>
    <lineage>
        <taxon>Eukaryota</taxon>
        <taxon>Metazoa</taxon>
        <taxon>Ctenophora</taxon>
        <taxon>Tentaculata</taxon>
        <taxon>Lobata</taxon>
        <taxon>Bolinopsidae</taxon>
        <taxon>Mnemiopsis</taxon>
    </lineage>
</organism>
<comment type="similarity">
    <text evidence="2">Belongs to the RBR family. Ariadne subfamily.</text>
</comment>
<evidence type="ECO:0000256" key="14">
    <source>
        <dbReference type="RuleBase" id="RU000682"/>
    </source>
</evidence>
<dbReference type="FunFam" id="3.30.40.10:FF:000019">
    <property type="entry name" value="RBR-type E3 ubiquitin transferase"/>
    <property type="match status" value="1"/>
</dbReference>
<evidence type="ECO:0000256" key="1">
    <source>
        <dbReference type="ARBA" id="ARBA00001798"/>
    </source>
</evidence>
<dbReference type="SUPFAM" id="SSF57850">
    <property type="entry name" value="RING/U-box"/>
    <property type="match status" value="2"/>
</dbReference>
<dbReference type="SMART" id="SM00647">
    <property type="entry name" value="IBR"/>
    <property type="match status" value="1"/>
</dbReference>
<dbReference type="GO" id="GO:0000981">
    <property type="term" value="F:DNA-binding transcription factor activity, RNA polymerase II-specific"/>
    <property type="evidence" value="ECO:0007669"/>
    <property type="project" value="InterPro"/>
</dbReference>
<evidence type="ECO:0000256" key="6">
    <source>
        <dbReference type="ARBA" id="ARBA00022737"/>
    </source>
</evidence>
<keyword evidence="10 13" id="KW-0238">DNA-binding</keyword>
<keyword evidence="4" id="KW-0808">Transferase</keyword>
<keyword evidence="9" id="KW-0862">Zinc</keyword>
<evidence type="ECO:0000256" key="15">
    <source>
        <dbReference type="SAM" id="MobiDB-lite"/>
    </source>
</evidence>
<dbReference type="EC" id="2.3.2.31" evidence="3"/>
<keyword evidence="6" id="KW-0677">Repeat</keyword>
<evidence type="ECO:0000256" key="12">
    <source>
        <dbReference type="ARBA" id="ARBA00023242"/>
    </source>
</evidence>
<dbReference type="CDD" id="cd00086">
    <property type="entry name" value="homeodomain"/>
    <property type="match status" value="1"/>
</dbReference>
<dbReference type="InterPro" id="IPR013083">
    <property type="entry name" value="Znf_RING/FYVE/PHD"/>
</dbReference>
<dbReference type="GO" id="GO:0061630">
    <property type="term" value="F:ubiquitin protein ligase activity"/>
    <property type="evidence" value="ECO:0007669"/>
    <property type="project" value="UniProtKB-EC"/>
</dbReference>
<evidence type="ECO:0000313" key="19">
    <source>
        <dbReference type="EMBL" id="ADO22611.1"/>
    </source>
</evidence>
<feature type="region of interest" description="Disordered" evidence="15">
    <location>
        <begin position="983"/>
        <end position="1015"/>
    </location>
</feature>
<keyword evidence="8" id="KW-0833">Ubl conjugation pathway</keyword>
<dbReference type="PROSITE" id="PS00027">
    <property type="entry name" value="HOMEOBOX_1"/>
    <property type="match status" value="1"/>
</dbReference>
<accession>E3UJT3</accession>
<evidence type="ECO:0000256" key="7">
    <source>
        <dbReference type="ARBA" id="ARBA00022771"/>
    </source>
</evidence>
<evidence type="ECO:0000259" key="17">
    <source>
        <dbReference type="PROSITE" id="PS50878"/>
    </source>
</evidence>
<sequence length="1123" mass="128746">MKTMLMMWQHYVTFVSDEFIISVEDFQGDSLSEWDYTADVDFLDEDEENLQALLLVCKEILEEWNSYVNKSKTEFTAFYVDEVYDGFLADCVLISKNYELWKFCSIDDTLKFRIYPAEKALTPMKIRYYESQDDCEGLFKEAGIVYIPESDESFKRQISRNSSDGTCLICYAPNSETIGMLCKHYFCKSCWNIYFTTQIMDNGIAENIQCMETDCSTFVSENFVLSTISGEDVQTRYHQLIAGSYISSNLMYKWCPRPGCGNCAEVLSLDVKHIVCSCGMEWCFGCGEPDHLPLESCQILKKWKQKAIDESETNKWLVINTKKINRKKEVLRCKKRKLKAKIRALEALNPTSPRIKSLLEHVSLLNIEIRDSINEEFNKRELKAVATVKKNPRFFFSYAKRHSKLKSNVGPLKNEDETLTTDPKVMADILQAQYRNTTEQLPETNCKLEDLQFTEDDIVKAIDEISTYSSTSHECIPACLIKACKEKLSLPLMMLWDTSFAKGKIPASLKEQFITLIFKKGSKSDPANYRPVSLTSHVIKIFERIIRNTMVSYLEENYLLSYKQHGFRKGRSCLTQSLRHYDTILRNLNSGDETDVIYLDFSKAFVKVDHGLLLKKLKYYGIDGKLLAWIKEFLLNRRQIVTVNGIHSEPADVLSGVPQGTVLGPLLFLLYINDLEKAVSTSAVASFADDTRLSAPIIREEGDTVRLQEDMNRVVTWSVDNNMVLHEGKFEFLCYRTGSSKWLEEMPFTNLHLQYTTPAGFTLSPQSSVRDLGVTLSSDYHWRIHINQMAAGARQLASWALGVFRDRSATVMLTIWESLIRCKLEYCCPLWHPHRLEDVKTLENVQRFFTRHIAGMEGANYWERLSRLKLQSLQRRRDEYVMHGNGDLVCKTCSDDGLRDHFYLGVDPSCRRDRREVKRPRTVLSSVQRKEHLSVFKEAFDRTPRPCRKEREKLSSQTGLSVRVVQVWFQNQRAKVKKLARRKLNKQAVNSDSDLDERCLHDKTGESKVTSSVEGYPEATSPASCSLGSCIFCGFLLISRPEIPQPDSYLLPHSPDNLMTSSQQPDSNQPITELYSSHVTQSSQSVTGNLPDSYSNVAFPMDSVQKLHPFNGGHFYHADPAGI</sequence>
<dbReference type="SMART" id="SM00389">
    <property type="entry name" value="HOX"/>
    <property type="match status" value="1"/>
</dbReference>
<keyword evidence="12 13" id="KW-0539">Nucleus</keyword>
<dbReference type="InterPro" id="IPR043502">
    <property type="entry name" value="DNA/RNA_pol_sf"/>
</dbReference>
<name>E3UJT3_MNELE</name>
<evidence type="ECO:0000256" key="11">
    <source>
        <dbReference type="ARBA" id="ARBA00023155"/>
    </source>
</evidence>
<evidence type="ECO:0000256" key="9">
    <source>
        <dbReference type="ARBA" id="ARBA00022833"/>
    </source>
</evidence>
<dbReference type="InterPro" id="IPR017970">
    <property type="entry name" value="Homeobox_CS"/>
</dbReference>
<dbReference type="Gene3D" id="3.30.40.10">
    <property type="entry name" value="Zinc/RING finger domain, C3HC4 (zinc finger)"/>
    <property type="match status" value="1"/>
</dbReference>
<comment type="catalytic activity">
    <reaction evidence="1">
        <text>[E2 ubiquitin-conjugating enzyme]-S-ubiquitinyl-L-cysteine + [acceptor protein]-L-lysine = [E2 ubiquitin-conjugating enzyme]-L-cysteine + [acceptor protein]-N(6)-ubiquitinyl-L-lysine.</text>
        <dbReference type="EC" id="2.3.2.31"/>
    </reaction>
</comment>